<protein>
    <submittedName>
        <fullName evidence="1">Uncharacterized protein</fullName>
    </submittedName>
</protein>
<evidence type="ECO:0000313" key="1">
    <source>
        <dbReference type="EMBL" id="MBD2846514.1"/>
    </source>
</evidence>
<dbReference type="AlphaFoldDB" id="A0A927BVZ4"/>
<proteinExistence type="predicted"/>
<accession>A0A927BVZ4</accession>
<dbReference type="RefSeq" id="WP_190919018.1">
    <property type="nucleotide sequence ID" value="NZ_JACXIZ010000025.1"/>
</dbReference>
<sequence length="647" mass="69401">MSIAVFLGNGLKKQLTWKGRTSMGQGLMADKSHPRLVTLEKGAPVAPQQINSAHSGGISKRGTIDVMRQLQASVGNQSALQMMTTPLQRIGNAVNQRPPRNAPMAIPIAVPVAPVPQAIPPLPQAIPPASSQAPTGLGLMGHRLREASANGTMGQAEDYQAEDIAFDNINALLDISSAGVGGQSEVYDDLSDSLKDSIEEGEKNQQDVSKLKDDKARADHQNQRLGVAAGLLDVGAGFIGLLNMKKAIKESKNRSETAGALYEGLESGQKVFSGVANVVDNAAKLEGHEDGIGSSEAVAGYSGSIGDALSSIKSAFFMVKSIFELYREANSNEGLSKKELFRGGLDVVQNGLEAASSAVKTVKSILEILESGVGKLGQVIPGIGIAISGIKLTIKVYNMIQWNTSRGKMTQIKRDFKTKYASSGVVVHKSYSLFGRRLHESQGTNKLLLEQRKNELAAILDPANAATDAEKEQAELELNDIEDYSLAKEMKNINQKRMTRAGIEAGLEMATIAGDIATLSGAASAVGVSLKAAAGGAKVGMGLFRRMKQFGRDKAAKQDSSRVWSAVFNAEKSSDKKHNRRSRDAELILNMVSKLPDRANTEEERGQYKRVLNYIEATGCSTKALFRENGDVIKQRELLIEAMKKRD</sequence>
<reference evidence="1" key="1">
    <citation type="submission" date="2020-09" db="EMBL/GenBank/DDBJ databases">
        <title>A novel bacterium of genus Paenibacillus, isolated from South China Sea.</title>
        <authorList>
            <person name="Huang H."/>
            <person name="Mo K."/>
            <person name="Hu Y."/>
        </authorList>
    </citation>
    <scope>NUCLEOTIDE SEQUENCE</scope>
    <source>
        <strain evidence="1">IB182496</strain>
    </source>
</reference>
<keyword evidence="2" id="KW-1185">Reference proteome</keyword>
<gene>
    <name evidence="1" type="ORF">IDH44_15035</name>
</gene>
<dbReference type="EMBL" id="JACXIZ010000025">
    <property type="protein sequence ID" value="MBD2846514.1"/>
    <property type="molecule type" value="Genomic_DNA"/>
</dbReference>
<organism evidence="1 2">
    <name type="scientific">Paenibacillus sabuli</name>
    <dbReference type="NCBI Taxonomy" id="2772509"/>
    <lineage>
        <taxon>Bacteria</taxon>
        <taxon>Bacillati</taxon>
        <taxon>Bacillota</taxon>
        <taxon>Bacilli</taxon>
        <taxon>Bacillales</taxon>
        <taxon>Paenibacillaceae</taxon>
        <taxon>Paenibacillus</taxon>
    </lineage>
</organism>
<comment type="caution">
    <text evidence="1">The sequence shown here is derived from an EMBL/GenBank/DDBJ whole genome shotgun (WGS) entry which is preliminary data.</text>
</comment>
<evidence type="ECO:0000313" key="2">
    <source>
        <dbReference type="Proteomes" id="UP000621560"/>
    </source>
</evidence>
<dbReference type="Proteomes" id="UP000621560">
    <property type="component" value="Unassembled WGS sequence"/>
</dbReference>
<name>A0A927BVZ4_9BACL</name>